<gene>
    <name evidence="25" type="primary">SPOSA6832_02279</name>
</gene>
<evidence type="ECO:0000256" key="10">
    <source>
        <dbReference type="ARBA" id="ARBA00022729"/>
    </source>
</evidence>
<dbReference type="Proteomes" id="UP000243876">
    <property type="component" value="Unassembled WGS sequence"/>
</dbReference>
<keyword evidence="13 22" id="KW-0472">Membrane</keyword>
<keyword evidence="8" id="KW-0336">GPI-anchor</keyword>
<name>A0A0D6EM16_SPOSA</name>
<dbReference type="PROSITE" id="PS51257">
    <property type="entry name" value="PROKAR_LIPOPROTEIN"/>
    <property type="match status" value="1"/>
</dbReference>
<dbReference type="GO" id="GO:0004099">
    <property type="term" value="F:chitin deacetylase activity"/>
    <property type="evidence" value="ECO:0007669"/>
    <property type="project" value="UniProtKB-EC"/>
</dbReference>
<dbReference type="GO" id="GO:0005886">
    <property type="term" value="C:plasma membrane"/>
    <property type="evidence" value="ECO:0007669"/>
    <property type="project" value="UniProtKB-SubCell"/>
</dbReference>
<evidence type="ECO:0000256" key="9">
    <source>
        <dbReference type="ARBA" id="ARBA00022723"/>
    </source>
</evidence>
<feature type="signal peptide" evidence="23">
    <location>
        <begin position="1"/>
        <end position="19"/>
    </location>
</feature>
<dbReference type="Gene3D" id="3.20.20.370">
    <property type="entry name" value="Glycoside hydrolase/deacetylase"/>
    <property type="match status" value="1"/>
</dbReference>
<keyword evidence="9" id="KW-0479">Metal-binding</keyword>
<evidence type="ECO:0000256" key="22">
    <source>
        <dbReference type="SAM" id="Phobius"/>
    </source>
</evidence>
<keyword evidence="26" id="KW-1185">Reference proteome</keyword>
<keyword evidence="7" id="KW-0964">Secreted</keyword>
<dbReference type="GO" id="GO:0071555">
    <property type="term" value="P:cell wall organization"/>
    <property type="evidence" value="ECO:0007669"/>
    <property type="project" value="UniProtKB-KW"/>
</dbReference>
<dbReference type="FunFam" id="3.20.20.370:FF:000004">
    <property type="entry name" value="Related to Chitin deacetylase"/>
    <property type="match status" value="1"/>
</dbReference>
<keyword evidence="22" id="KW-0812">Transmembrane</keyword>
<dbReference type="SUPFAM" id="SSF88713">
    <property type="entry name" value="Glycoside hydrolase/deacetylase"/>
    <property type="match status" value="1"/>
</dbReference>
<evidence type="ECO:0000313" key="26">
    <source>
        <dbReference type="Proteomes" id="UP000243876"/>
    </source>
</evidence>
<keyword evidence="19" id="KW-0624">Polysaccharide degradation</keyword>
<keyword evidence="15" id="KW-0119">Carbohydrate metabolism</keyword>
<evidence type="ECO:0000256" key="21">
    <source>
        <dbReference type="ARBA" id="ARBA00048494"/>
    </source>
</evidence>
<keyword evidence="12" id="KW-0146">Chitin degradation</keyword>
<keyword evidence="11" id="KW-0378">Hydrolase</keyword>
<feature type="transmembrane region" description="Helical" evidence="22">
    <location>
        <begin position="451"/>
        <end position="472"/>
    </location>
</feature>
<evidence type="ECO:0000256" key="2">
    <source>
        <dbReference type="ARBA" id="ARBA00004191"/>
    </source>
</evidence>
<evidence type="ECO:0000256" key="7">
    <source>
        <dbReference type="ARBA" id="ARBA00022525"/>
    </source>
</evidence>
<dbReference type="GO" id="GO:0006032">
    <property type="term" value="P:chitin catabolic process"/>
    <property type="evidence" value="ECO:0007669"/>
    <property type="project" value="UniProtKB-KW"/>
</dbReference>
<dbReference type="GO" id="GO:0046872">
    <property type="term" value="F:metal ion binding"/>
    <property type="evidence" value="ECO:0007669"/>
    <property type="project" value="UniProtKB-KW"/>
</dbReference>
<dbReference type="OrthoDB" id="407355at2759"/>
<dbReference type="InterPro" id="IPR050248">
    <property type="entry name" value="Polysacc_deacetylase_ArnD"/>
</dbReference>
<evidence type="ECO:0000256" key="12">
    <source>
        <dbReference type="ARBA" id="ARBA00023024"/>
    </source>
</evidence>
<evidence type="ECO:0000313" key="25">
    <source>
        <dbReference type="EMBL" id="CEQ40655.1"/>
    </source>
</evidence>
<keyword evidence="16" id="KW-0170">Cobalt</keyword>
<dbReference type="GO" id="GO:0000272">
    <property type="term" value="P:polysaccharide catabolic process"/>
    <property type="evidence" value="ECO:0007669"/>
    <property type="project" value="UniProtKB-KW"/>
</dbReference>
<evidence type="ECO:0000259" key="24">
    <source>
        <dbReference type="PROSITE" id="PS51677"/>
    </source>
</evidence>
<evidence type="ECO:0000256" key="1">
    <source>
        <dbReference type="ARBA" id="ARBA00001941"/>
    </source>
</evidence>
<dbReference type="GO" id="GO:0098552">
    <property type="term" value="C:side of membrane"/>
    <property type="evidence" value="ECO:0007669"/>
    <property type="project" value="UniProtKB-KW"/>
</dbReference>
<organism evidence="25 26">
    <name type="scientific">Sporidiobolus salmonicolor</name>
    <name type="common">Yeast-like fungus</name>
    <name type="synonym">Sporobolomyces salmonicolor</name>
    <dbReference type="NCBI Taxonomy" id="5005"/>
    <lineage>
        <taxon>Eukaryota</taxon>
        <taxon>Fungi</taxon>
        <taxon>Dikarya</taxon>
        <taxon>Basidiomycota</taxon>
        <taxon>Pucciniomycotina</taxon>
        <taxon>Microbotryomycetes</taxon>
        <taxon>Sporidiobolales</taxon>
        <taxon>Sporidiobolaceae</taxon>
        <taxon>Sporobolomyces</taxon>
    </lineage>
</organism>
<proteinExistence type="inferred from homology"/>
<reference evidence="26" key="1">
    <citation type="submission" date="2015-02" db="EMBL/GenBank/DDBJ databases">
        <authorList>
            <person name="Gon?alves P."/>
        </authorList>
    </citation>
    <scope>NUCLEOTIDE SEQUENCE [LARGE SCALE GENOMIC DNA]</scope>
</reference>
<evidence type="ECO:0000256" key="16">
    <source>
        <dbReference type="ARBA" id="ARBA00023285"/>
    </source>
</evidence>
<dbReference type="AlphaFoldDB" id="A0A0D6EM16"/>
<keyword evidence="5" id="KW-1003">Cell membrane</keyword>
<keyword evidence="6" id="KW-0134">Cell wall</keyword>
<evidence type="ECO:0000256" key="13">
    <source>
        <dbReference type="ARBA" id="ARBA00023136"/>
    </source>
</evidence>
<sequence>MRSSLVALALGIASVSACADEAHFQQIRKRAAERVNAAVSSSASAAVAPTAAAATVAAPTRTDEASAATITNPAQECAVYSYPPVAALQAQKVFPAIWEIADLSTAQPDVVALFNSLNGSIPDIAPRGTPAGNFTGVNYNGVEDPDCWWTWKQCTTPKAKGLQPDITKCDEPNTWGFTLDDGPNCSHNAYYDYLESVKQKATLFYIGSNVLDWPLEAQRGLADGHEICAHTWSHRYMTSLTNEEAFAELYFSKKAIKDVIGVTVQCWRPPYGDVDDRIRYIAQALGMITVIWEDNTFDYEIATLGAAQVEANYVLPSRADPRPSRAVLTHELNNDTMSMSEKYLPQIQKAFKYVAPVAVCNNNTQPYVETGYTYPNFAQWASGTTSISLAAPTAVSTDASLSIPLSTGASGSVTATVNYQTAAAASGSSSAVATGSKKTSSARRSAGLDGGVAGAVMAVLVGAVGAGAVAVLA</sequence>
<dbReference type="PROSITE" id="PS51677">
    <property type="entry name" value="NODB"/>
    <property type="match status" value="1"/>
</dbReference>
<evidence type="ECO:0000256" key="19">
    <source>
        <dbReference type="ARBA" id="ARBA00023326"/>
    </source>
</evidence>
<dbReference type="EMBL" id="CENE01000008">
    <property type="protein sequence ID" value="CEQ40655.1"/>
    <property type="molecule type" value="Genomic_DNA"/>
</dbReference>
<comment type="cofactor">
    <cofactor evidence="1">
        <name>Co(2+)</name>
        <dbReference type="ChEBI" id="CHEBI:48828"/>
    </cofactor>
</comment>
<dbReference type="InterPro" id="IPR002509">
    <property type="entry name" value="NODB_dom"/>
</dbReference>
<keyword evidence="17" id="KW-0449">Lipoprotein</keyword>
<keyword evidence="10 23" id="KW-0732">Signal</keyword>
<comment type="subcellular location">
    <subcellularLocation>
        <location evidence="3">Cell membrane</location>
        <topology evidence="3">Lipid-anchor</topology>
        <topology evidence="3">GPI-anchor</topology>
    </subcellularLocation>
    <subcellularLocation>
        <location evidence="2">Secreted</location>
        <location evidence="2">Cell wall</location>
    </subcellularLocation>
</comment>
<dbReference type="InterPro" id="IPR011330">
    <property type="entry name" value="Glyco_hydro/deAcase_b/a-brl"/>
</dbReference>
<evidence type="ECO:0000256" key="4">
    <source>
        <dbReference type="ARBA" id="ARBA00010973"/>
    </source>
</evidence>
<evidence type="ECO:0000256" key="5">
    <source>
        <dbReference type="ARBA" id="ARBA00022475"/>
    </source>
</evidence>
<dbReference type="PANTHER" id="PTHR10587:SF98">
    <property type="entry name" value="CHITIN DEACETYLASE"/>
    <property type="match status" value="1"/>
</dbReference>
<evidence type="ECO:0000256" key="8">
    <source>
        <dbReference type="ARBA" id="ARBA00022622"/>
    </source>
</evidence>
<evidence type="ECO:0000256" key="14">
    <source>
        <dbReference type="ARBA" id="ARBA00023180"/>
    </source>
</evidence>
<comment type="similarity">
    <text evidence="4">Belongs to the polysaccharide deacetylase family.</text>
</comment>
<feature type="chain" id="PRO_5002303534" description="chitin deacetylase" evidence="23">
    <location>
        <begin position="20"/>
        <end position="473"/>
    </location>
</feature>
<dbReference type="PANTHER" id="PTHR10587">
    <property type="entry name" value="GLYCOSYL TRANSFERASE-RELATED"/>
    <property type="match status" value="1"/>
</dbReference>
<evidence type="ECO:0000256" key="17">
    <source>
        <dbReference type="ARBA" id="ARBA00023288"/>
    </source>
</evidence>
<dbReference type="GO" id="GO:0009272">
    <property type="term" value="P:fungal-type cell wall biogenesis"/>
    <property type="evidence" value="ECO:0007669"/>
    <property type="project" value="UniProtKB-ARBA"/>
</dbReference>
<evidence type="ECO:0000256" key="20">
    <source>
        <dbReference type="ARBA" id="ARBA00024056"/>
    </source>
</evidence>
<dbReference type="Pfam" id="PF01522">
    <property type="entry name" value="Polysacc_deac_1"/>
    <property type="match status" value="1"/>
</dbReference>
<evidence type="ECO:0000256" key="3">
    <source>
        <dbReference type="ARBA" id="ARBA00004609"/>
    </source>
</evidence>
<evidence type="ECO:0000256" key="11">
    <source>
        <dbReference type="ARBA" id="ARBA00022801"/>
    </source>
</evidence>
<keyword evidence="22" id="KW-1133">Transmembrane helix</keyword>
<feature type="domain" description="NodB homology" evidence="24">
    <location>
        <begin position="173"/>
        <end position="360"/>
    </location>
</feature>
<evidence type="ECO:0000256" key="23">
    <source>
        <dbReference type="SAM" id="SignalP"/>
    </source>
</evidence>
<keyword evidence="14" id="KW-0325">Glycoprotein</keyword>
<comment type="catalytic activity">
    <reaction evidence="21">
        <text>[(1-&gt;4)-N-acetyl-beta-D-glucosaminyl](n) + n H2O = chitosan + n acetate</text>
        <dbReference type="Rhea" id="RHEA:10464"/>
        <dbReference type="Rhea" id="RHEA-COMP:9593"/>
        <dbReference type="Rhea" id="RHEA-COMP:9597"/>
        <dbReference type="ChEBI" id="CHEBI:15377"/>
        <dbReference type="ChEBI" id="CHEBI:17029"/>
        <dbReference type="ChEBI" id="CHEBI:30089"/>
        <dbReference type="ChEBI" id="CHEBI:57704"/>
        <dbReference type="EC" id="3.5.1.41"/>
    </reaction>
    <physiologicalReaction direction="left-to-right" evidence="21">
        <dbReference type="Rhea" id="RHEA:10465"/>
    </physiologicalReaction>
</comment>
<accession>A0A0D6EM16</accession>
<keyword evidence="18" id="KW-0961">Cell wall biogenesis/degradation</keyword>
<evidence type="ECO:0000256" key="18">
    <source>
        <dbReference type="ARBA" id="ARBA00023316"/>
    </source>
</evidence>
<evidence type="ECO:0000256" key="15">
    <source>
        <dbReference type="ARBA" id="ARBA00023277"/>
    </source>
</evidence>
<dbReference type="EC" id="3.5.1.41" evidence="20"/>
<evidence type="ECO:0000256" key="6">
    <source>
        <dbReference type="ARBA" id="ARBA00022512"/>
    </source>
</evidence>
<protein>
    <recommendedName>
        <fullName evidence="20">chitin deacetylase</fullName>
        <ecNumber evidence="20">3.5.1.41</ecNumber>
    </recommendedName>
</protein>